<dbReference type="Proteomes" id="UP000836841">
    <property type="component" value="Chromosome 2"/>
</dbReference>
<proteinExistence type="predicted"/>
<evidence type="ECO:0000313" key="3">
    <source>
        <dbReference type="Proteomes" id="UP000836841"/>
    </source>
</evidence>
<evidence type="ECO:0000313" key="2">
    <source>
        <dbReference type="EMBL" id="CAH2048338.1"/>
    </source>
</evidence>
<keyword evidence="3" id="KW-1185">Reference proteome</keyword>
<sequence length="251" mass="28594">MITESDECRSRRSLVSDLDQLSFGDLLALANARSVVFEGRGEAATVKLVEETKPNNNRDPSDGCRRDRLCEIKYVRKKRVRSTSVAGTCNLAKKPKCILIPHILQIMNKETRKRKRSQRKSKPKKNWGSSLGERREGKRRACGQMDCDEDMVVSKAETEEEEVSDVFESEGFLHLLEETETEEDDVSLVSESEDCLPLLEEAETEENDVSDVSSSCNWLSFPTQPRTSKGMIRHVQWSNKKKRNCMTCTAR</sequence>
<evidence type="ECO:0000256" key="1">
    <source>
        <dbReference type="SAM" id="MobiDB-lite"/>
    </source>
</evidence>
<protein>
    <submittedName>
        <fullName evidence="2">Uncharacterized protein</fullName>
    </submittedName>
</protein>
<gene>
    <name evidence="2" type="ORF">TAV2_LOCUS7083</name>
</gene>
<dbReference type="EMBL" id="OU466858">
    <property type="protein sequence ID" value="CAH2048338.1"/>
    <property type="molecule type" value="Genomic_DNA"/>
</dbReference>
<accession>A0AAU9RVC4</accession>
<feature type="compositionally biased region" description="Basic residues" evidence="1">
    <location>
        <begin position="111"/>
        <end position="125"/>
    </location>
</feature>
<feature type="region of interest" description="Disordered" evidence="1">
    <location>
        <begin position="110"/>
        <end position="141"/>
    </location>
</feature>
<reference evidence="2 3" key="1">
    <citation type="submission" date="2022-03" db="EMBL/GenBank/DDBJ databases">
        <authorList>
            <person name="Nunn A."/>
            <person name="Chopra R."/>
            <person name="Nunn A."/>
            <person name="Contreras Garrido A."/>
        </authorList>
    </citation>
    <scope>NUCLEOTIDE SEQUENCE [LARGE SCALE GENOMIC DNA]</scope>
</reference>
<name>A0AAU9RVC4_THLAR</name>
<organism evidence="2 3">
    <name type="scientific">Thlaspi arvense</name>
    <name type="common">Field penny-cress</name>
    <dbReference type="NCBI Taxonomy" id="13288"/>
    <lineage>
        <taxon>Eukaryota</taxon>
        <taxon>Viridiplantae</taxon>
        <taxon>Streptophyta</taxon>
        <taxon>Embryophyta</taxon>
        <taxon>Tracheophyta</taxon>
        <taxon>Spermatophyta</taxon>
        <taxon>Magnoliopsida</taxon>
        <taxon>eudicotyledons</taxon>
        <taxon>Gunneridae</taxon>
        <taxon>Pentapetalae</taxon>
        <taxon>rosids</taxon>
        <taxon>malvids</taxon>
        <taxon>Brassicales</taxon>
        <taxon>Brassicaceae</taxon>
        <taxon>Thlaspideae</taxon>
        <taxon>Thlaspi</taxon>
    </lineage>
</organism>
<dbReference type="AlphaFoldDB" id="A0AAU9RVC4"/>